<dbReference type="GO" id="GO:0006629">
    <property type="term" value="P:lipid metabolic process"/>
    <property type="evidence" value="ECO:0007669"/>
    <property type="project" value="InterPro"/>
</dbReference>
<dbReference type="SUPFAM" id="SSF53474">
    <property type="entry name" value="alpha/beta-Hydrolases"/>
    <property type="match status" value="1"/>
</dbReference>
<feature type="region of interest" description="Disordered" evidence="1">
    <location>
        <begin position="1"/>
        <end position="55"/>
    </location>
</feature>
<feature type="compositionally biased region" description="Pro residues" evidence="1">
    <location>
        <begin position="205"/>
        <end position="216"/>
    </location>
</feature>
<reference evidence="3 4" key="1">
    <citation type="journal article" date="2011" name="Nat. Biotechnol.">
        <title>Comparative genomic analysis of the thermophilic biomass-degrading fungi Myceliophthora thermophila and Thielavia terrestris.</title>
        <authorList>
            <person name="Berka R.M."/>
            <person name="Grigoriev I.V."/>
            <person name="Otillar R."/>
            <person name="Salamov A."/>
            <person name="Grimwood J."/>
            <person name="Reid I."/>
            <person name="Ishmael N."/>
            <person name="John T."/>
            <person name="Darmond C."/>
            <person name="Moisan M.-C."/>
            <person name="Henrissat B."/>
            <person name="Coutinho P.M."/>
            <person name="Lombard V."/>
            <person name="Natvig D.O."/>
            <person name="Lindquist E."/>
            <person name="Schmutz J."/>
            <person name="Lucas S."/>
            <person name="Harris P."/>
            <person name="Powlowski J."/>
            <person name="Bellemare A."/>
            <person name="Taylor D."/>
            <person name="Butler G."/>
            <person name="de Vries R.P."/>
            <person name="Allijn I.E."/>
            <person name="van den Brink J."/>
            <person name="Ushinsky S."/>
            <person name="Storms R."/>
            <person name="Powell A.J."/>
            <person name="Paulsen I.T."/>
            <person name="Elbourne L.D.H."/>
            <person name="Baker S.E."/>
            <person name="Magnuson J."/>
            <person name="LaBoissiere S."/>
            <person name="Clutterbuck A.J."/>
            <person name="Martinez D."/>
            <person name="Wogulis M."/>
            <person name="de Leon A.L."/>
            <person name="Rey M.W."/>
            <person name="Tsang A."/>
        </authorList>
    </citation>
    <scope>NUCLEOTIDE SEQUENCE [LARGE SCALE GENOMIC DNA]</scope>
    <source>
        <strain evidence="4">ATCC 38088 / NRRL 8126</strain>
    </source>
</reference>
<sequence length="652" mass="69562">MGFFDRSKKVKKESPAARPRDARRAPVPTRPAPPPPPRQVPLNWAPAGLHPQPAAHQSVGFLPPPPGWNGGSQPQVSCPSGAYPPIIVNQHHYYLAAPPPHLLRAQVPVRPNIDSTPLGKLDLDSALDLAKDVCQATGMPRLLEDALPRWHGCGNQLVSQGSALVNEISDRFDSVLTMIDQGGYDGKEGDIFAWQPTQAATQRPIPAPPPPAPVPSGRPVANRGMPQSSKRGARTEHPKGQTTAATAMASESFFAKVDKYANSRLPMNLPPLKLYIPTYPLICLAAQYSERVYEPPVGRAERDARVEADWRTGTKAMVIKSVPMDDANTIVFAIRGTATFMDWAVNLNMEPTSPAGFLDDPGNLCHAGFLSVARKMIALVARRLRQLLEEDTRRASSSLLITGHSAGGAVAALLYSHILSTSRAAESELRAVAGCFKRVHCITFGTPPVSLLPLAKPTDYVRCPQARKSVFLSFVNEGDPVTRADRAYVKSLLQLFAAPAPRIATPTTESKPPSSSDKKPRRQANNKPASKTSATPPPPPPAAANKSRTAKKPAAAAAAALPTWPVPPCTLSCAGQIVVLRSGDPRAAGLRGGRHKAATVAARLREGVVAQVATDAQLRGVVWGDPVAHMMRLYAGRVEVLAVAAVTGRLGG</sequence>
<dbReference type="AlphaFoldDB" id="G2QXE2"/>
<evidence type="ECO:0000259" key="2">
    <source>
        <dbReference type="Pfam" id="PF01764"/>
    </source>
</evidence>
<feature type="domain" description="Fungal lipase-type" evidence="2">
    <location>
        <begin position="331"/>
        <end position="484"/>
    </location>
</feature>
<dbReference type="InterPro" id="IPR002921">
    <property type="entry name" value="Fungal_lipase-type"/>
</dbReference>
<name>G2QXE2_THETT</name>
<evidence type="ECO:0000256" key="1">
    <source>
        <dbReference type="SAM" id="MobiDB-lite"/>
    </source>
</evidence>
<protein>
    <recommendedName>
        <fullName evidence="2">Fungal lipase-type domain-containing protein</fullName>
    </recommendedName>
</protein>
<evidence type="ECO:0000313" key="4">
    <source>
        <dbReference type="Proteomes" id="UP000008181"/>
    </source>
</evidence>
<organism evidence="3 4">
    <name type="scientific">Thermothielavioides terrestris (strain ATCC 38088 / NRRL 8126)</name>
    <name type="common">Thielavia terrestris</name>
    <dbReference type="NCBI Taxonomy" id="578455"/>
    <lineage>
        <taxon>Eukaryota</taxon>
        <taxon>Fungi</taxon>
        <taxon>Dikarya</taxon>
        <taxon>Ascomycota</taxon>
        <taxon>Pezizomycotina</taxon>
        <taxon>Sordariomycetes</taxon>
        <taxon>Sordariomycetidae</taxon>
        <taxon>Sordariales</taxon>
        <taxon>Chaetomiaceae</taxon>
        <taxon>Thermothielavioides</taxon>
        <taxon>Thermothielavioides terrestris</taxon>
    </lineage>
</organism>
<dbReference type="Gene3D" id="3.40.50.1820">
    <property type="entry name" value="alpha/beta hydrolase"/>
    <property type="match status" value="1"/>
</dbReference>
<dbReference type="PANTHER" id="PTHR46023">
    <property type="entry name" value="LIPASE CLASS 3 PROTEIN-LIKE"/>
    <property type="match status" value="1"/>
</dbReference>
<dbReference type="GeneID" id="11523544"/>
<evidence type="ECO:0000313" key="3">
    <source>
        <dbReference type="EMBL" id="AEO63165.1"/>
    </source>
</evidence>
<dbReference type="InterPro" id="IPR029058">
    <property type="entry name" value="AB_hydrolase_fold"/>
</dbReference>
<dbReference type="CDD" id="cd00519">
    <property type="entry name" value="Lipase_3"/>
    <property type="match status" value="1"/>
</dbReference>
<feature type="compositionally biased region" description="Low complexity" evidence="1">
    <location>
        <begin position="503"/>
        <end position="515"/>
    </location>
</feature>
<dbReference type="RefSeq" id="XP_003649501.1">
    <property type="nucleotide sequence ID" value="XM_003649453.1"/>
</dbReference>
<keyword evidence="4" id="KW-1185">Reference proteome</keyword>
<dbReference type="Pfam" id="PF01764">
    <property type="entry name" value="Lipase_3"/>
    <property type="match status" value="1"/>
</dbReference>
<dbReference type="Proteomes" id="UP000008181">
    <property type="component" value="Chromosome 1"/>
</dbReference>
<dbReference type="OrthoDB" id="438440at2759"/>
<gene>
    <name evidence="3" type="ORF">THITE_2074103</name>
</gene>
<dbReference type="PANTHER" id="PTHR46023:SF6">
    <property type="entry name" value="LIPASE CLASS 3 FAMILY PROTEIN"/>
    <property type="match status" value="1"/>
</dbReference>
<accession>G2QXE2</accession>
<dbReference type="HOGENOM" id="CLU_025630_2_0_1"/>
<dbReference type="KEGG" id="ttt:THITE_2074103"/>
<feature type="compositionally biased region" description="Basic and acidic residues" evidence="1">
    <location>
        <begin position="12"/>
        <end position="24"/>
    </location>
</feature>
<dbReference type="eggNOG" id="ENOG502SG6V">
    <property type="taxonomic scope" value="Eukaryota"/>
</dbReference>
<feature type="region of interest" description="Disordered" evidence="1">
    <location>
        <begin position="503"/>
        <end position="556"/>
    </location>
</feature>
<dbReference type="EMBL" id="CP003009">
    <property type="protein sequence ID" value="AEO63165.1"/>
    <property type="molecule type" value="Genomic_DNA"/>
</dbReference>
<feature type="compositionally biased region" description="Pro residues" evidence="1">
    <location>
        <begin position="28"/>
        <end position="39"/>
    </location>
</feature>
<proteinExistence type="predicted"/>
<feature type="region of interest" description="Disordered" evidence="1">
    <location>
        <begin position="201"/>
        <end position="243"/>
    </location>
</feature>